<dbReference type="Gene3D" id="3.40.50.1000">
    <property type="entry name" value="HAD superfamily/HAD-like"/>
    <property type="match status" value="1"/>
</dbReference>
<dbReference type="SUPFAM" id="SSF56784">
    <property type="entry name" value="HAD-like"/>
    <property type="match status" value="1"/>
</dbReference>
<comment type="caution">
    <text evidence="3">The sequence shown here is derived from an EMBL/GenBank/DDBJ whole genome shotgun (WGS) entry which is preliminary data.</text>
</comment>
<organism evidence="3 4">
    <name type="scientific">Neobacillus cucumis</name>
    <dbReference type="NCBI Taxonomy" id="1740721"/>
    <lineage>
        <taxon>Bacteria</taxon>
        <taxon>Bacillati</taxon>
        <taxon>Bacillota</taxon>
        <taxon>Bacilli</taxon>
        <taxon>Bacillales</taxon>
        <taxon>Bacillaceae</taxon>
        <taxon>Neobacillus</taxon>
    </lineage>
</organism>
<accession>A0A2N5HC12</accession>
<keyword evidence="1 2" id="KW-0732">Signal</keyword>
<dbReference type="SFLD" id="SFLDS00003">
    <property type="entry name" value="Haloacid_Dehalogenase"/>
    <property type="match status" value="1"/>
</dbReference>
<proteinExistence type="predicted"/>
<protein>
    <submittedName>
        <fullName evidence="3">5'-nucleotidase, lipoprotein e(P4) family</fullName>
    </submittedName>
</protein>
<evidence type="ECO:0000313" key="3">
    <source>
        <dbReference type="EMBL" id="PLS03044.1"/>
    </source>
</evidence>
<dbReference type="InterPro" id="IPR036412">
    <property type="entry name" value="HAD-like_sf"/>
</dbReference>
<feature type="signal peptide" evidence="2">
    <location>
        <begin position="1"/>
        <end position="24"/>
    </location>
</feature>
<name>A0A2N5HC12_9BACI</name>
<sequence>MKKKIRWFLSVFIVLTFTPLAVKAETESRPSVNLYEQNTMSVLWFQNSAEAKALYYQGYNIGKMRLDEMLKERPNTTGLKPAIVLDIDETILDNSPHQAWFVLHGQGVPFNWNDWFNRGEAEALPGAIEFLQYANARGVDIYYISNRNEAQKAATMKNLHAVGAPQVTNDHVFLQQPGEKGKEIRRTQVSKTHHILLYFGDNLGDFSGFEGLTVSERSQEVDKRRDEFGRKLIVFPNPMYGDWEGAIYHYDYKKTNQEKDKLRKKFLEIYRR</sequence>
<dbReference type="SFLD" id="SFLDG01125">
    <property type="entry name" value="C1.1:_Acid_Phosphatase_Like"/>
    <property type="match status" value="1"/>
</dbReference>
<evidence type="ECO:0000313" key="4">
    <source>
        <dbReference type="Proteomes" id="UP000234950"/>
    </source>
</evidence>
<dbReference type="AlphaFoldDB" id="A0A2N5HC12"/>
<dbReference type="OrthoDB" id="395856at2"/>
<keyword evidence="4" id="KW-1185">Reference proteome</keyword>
<reference evidence="3 4" key="1">
    <citation type="submission" date="2017-11" db="EMBL/GenBank/DDBJ databases">
        <title>Comparitive Functional Genomics of Dry Heat Resistant strains isolated from the Viking Spacecraft.</title>
        <authorList>
            <person name="Seuylemezian A."/>
            <person name="Cooper K."/>
            <person name="Vaishampayan P."/>
        </authorList>
    </citation>
    <scope>NUCLEOTIDE SEQUENCE [LARGE SCALE GENOMIC DNA]</scope>
    <source>
        <strain evidence="3 4">V32-6</strain>
    </source>
</reference>
<dbReference type="PIRSF" id="PIRSF019271">
    <property type="entry name" value="Acid_Ptase_C"/>
    <property type="match status" value="1"/>
</dbReference>
<dbReference type="GO" id="GO:0009279">
    <property type="term" value="C:cell outer membrane"/>
    <property type="evidence" value="ECO:0007669"/>
    <property type="project" value="InterPro"/>
</dbReference>
<dbReference type="Pfam" id="PF03767">
    <property type="entry name" value="Acid_phosphat_B"/>
    <property type="match status" value="1"/>
</dbReference>
<dbReference type="InterPro" id="IPR006423">
    <property type="entry name" value="Lipo_e_P4"/>
</dbReference>
<dbReference type="RefSeq" id="WP_101649236.1">
    <property type="nucleotide sequence ID" value="NZ_PGVE01000064.1"/>
</dbReference>
<dbReference type="CDD" id="cd07534">
    <property type="entry name" value="HAD_CAP"/>
    <property type="match status" value="1"/>
</dbReference>
<dbReference type="InterPro" id="IPR005519">
    <property type="entry name" value="Acid_phosphat_B-like"/>
</dbReference>
<dbReference type="PANTHER" id="PTHR31284">
    <property type="entry name" value="ACID PHOSPHATASE-LIKE PROTEIN"/>
    <property type="match status" value="1"/>
</dbReference>
<dbReference type="EMBL" id="PGVE01000064">
    <property type="protein sequence ID" value="PLS03044.1"/>
    <property type="molecule type" value="Genomic_DNA"/>
</dbReference>
<dbReference type="PANTHER" id="PTHR31284:SF10">
    <property type="entry name" value="ACID PHOSPHATASE-LIKE PROTEIN"/>
    <property type="match status" value="1"/>
</dbReference>
<evidence type="ECO:0000256" key="2">
    <source>
        <dbReference type="SAM" id="SignalP"/>
    </source>
</evidence>
<feature type="chain" id="PRO_5015001897" evidence="2">
    <location>
        <begin position="25"/>
        <end position="272"/>
    </location>
</feature>
<gene>
    <name evidence="3" type="ORF">CVD27_17855</name>
</gene>
<dbReference type="Proteomes" id="UP000234950">
    <property type="component" value="Unassembled WGS sequence"/>
</dbReference>
<dbReference type="InterPro" id="IPR023214">
    <property type="entry name" value="HAD_sf"/>
</dbReference>
<evidence type="ECO:0000256" key="1">
    <source>
        <dbReference type="ARBA" id="ARBA00022729"/>
    </source>
</evidence>
<dbReference type="NCBIfam" id="TIGR01533">
    <property type="entry name" value="lipo_e_P4"/>
    <property type="match status" value="1"/>
</dbReference>
<keyword evidence="3" id="KW-0449">Lipoprotein</keyword>